<evidence type="ECO:0000256" key="9">
    <source>
        <dbReference type="ARBA" id="ARBA00038592"/>
    </source>
</evidence>
<dbReference type="GO" id="GO:0003677">
    <property type="term" value="F:DNA binding"/>
    <property type="evidence" value="ECO:0007669"/>
    <property type="project" value="UniProtKB-KW"/>
</dbReference>
<keyword evidence="8 10" id="KW-0464">Manganese</keyword>
<dbReference type="Proteomes" id="UP000229730">
    <property type="component" value="Unassembled WGS sequence"/>
</dbReference>
<evidence type="ECO:0000313" key="11">
    <source>
        <dbReference type="EMBL" id="PHZ85086.1"/>
    </source>
</evidence>
<dbReference type="NCBIfam" id="TIGR00287">
    <property type="entry name" value="cas1"/>
    <property type="match status" value="1"/>
</dbReference>
<evidence type="ECO:0000256" key="4">
    <source>
        <dbReference type="ARBA" id="ARBA00022801"/>
    </source>
</evidence>
<evidence type="ECO:0000256" key="5">
    <source>
        <dbReference type="ARBA" id="ARBA00022842"/>
    </source>
</evidence>
<evidence type="ECO:0000256" key="8">
    <source>
        <dbReference type="ARBA" id="ARBA00023211"/>
    </source>
</evidence>
<keyword evidence="7 10" id="KW-0238">DNA-binding</keyword>
<dbReference type="EC" id="3.1.-.-" evidence="10"/>
<evidence type="ECO:0000313" key="12">
    <source>
        <dbReference type="Proteomes" id="UP000229730"/>
    </source>
</evidence>
<keyword evidence="1 10" id="KW-0540">Nuclease</keyword>
<keyword evidence="6 10" id="KW-0051">Antiviral defense</keyword>
<dbReference type="HAMAP" id="MF_01470">
    <property type="entry name" value="Cas1"/>
    <property type="match status" value="1"/>
</dbReference>
<dbReference type="InParanoid" id="A0A2G4YUE3"/>
<protein>
    <recommendedName>
        <fullName evidence="10">CRISPR-associated endonuclease Cas1</fullName>
        <ecNumber evidence="10">3.1.-.-</ecNumber>
    </recommendedName>
</protein>
<evidence type="ECO:0000256" key="1">
    <source>
        <dbReference type="ARBA" id="ARBA00022722"/>
    </source>
</evidence>
<dbReference type="GO" id="GO:0016787">
    <property type="term" value="F:hydrolase activity"/>
    <property type="evidence" value="ECO:0007669"/>
    <property type="project" value="UniProtKB-KW"/>
</dbReference>
<keyword evidence="5 10" id="KW-0460">Magnesium</keyword>
<dbReference type="OrthoDB" id="9803119at2"/>
<comment type="function">
    <text evidence="10">CRISPR (clustered regularly interspaced short palindromic repeat), is an adaptive immune system that provides protection against mobile genetic elements (viruses, transposable elements and conjugative plasmids). CRISPR clusters contain spacers, sequences complementary to antecedent mobile elements, and target invading nucleic acids. CRISPR clusters are transcribed and processed into CRISPR RNA (crRNA). Acts as a dsDNA endonuclease. Involved in the integration of spacer DNA into the CRISPR cassette.</text>
</comment>
<comment type="similarity">
    <text evidence="10">Belongs to the CRISPR-associated endonuclease Cas1 family.</text>
</comment>
<dbReference type="InterPro" id="IPR019855">
    <property type="entry name" value="CRISPR-assoc_Cas1_NMENI"/>
</dbReference>
<dbReference type="GO" id="GO:0004520">
    <property type="term" value="F:DNA endonuclease activity"/>
    <property type="evidence" value="ECO:0007669"/>
    <property type="project" value="InterPro"/>
</dbReference>
<dbReference type="PANTHER" id="PTHR34353:SF2">
    <property type="entry name" value="CRISPR-ASSOCIATED ENDONUCLEASE CAS1 1"/>
    <property type="match status" value="1"/>
</dbReference>
<dbReference type="InterPro" id="IPR002729">
    <property type="entry name" value="CRISPR-assoc_Cas1"/>
</dbReference>
<dbReference type="Gene3D" id="1.20.120.920">
    <property type="entry name" value="CRISPR-associated endonuclease Cas1, C-terminal domain"/>
    <property type="match status" value="1"/>
</dbReference>
<feature type="binding site" evidence="10">
    <location>
        <position position="234"/>
    </location>
    <ligand>
        <name>Mn(2+)</name>
        <dbReference type="ChEBI" id="CHEBI:29035"/>
    </ligand>
</feature>
<dbReference type="GO" id="GO:0043571">
    <property type="term" value="P:maintenance of CRISPR repeat elements"/>
    <property type="evidence" value="ECO:0007669"/>
    <property type="project" value="UniProtKB-UniRule"/>
</dbReference>
<dbReference type="PANTHER" id="PTHR34353">
    <property type="entry name" value="CRISPR-ASSOCIATED ENDONUCLEASE CAS1 1"/>
    <property type="match status" value="1"/>
</dbReference>
<name>A0A2G4YUE3_9PROT</name>
<dbReference type="GO" id="GO:0046872">
    <property type="term" value="F:metal ion binding"/>
    <property type="evidence" value="ECO:0007669"/>
    <property type="project" value="UniProtKB-UniRule"/>
</dbReference>
<dbReference type="InterPro" id="IPR042206">
    <property type="entry name" value="CRISPR-assoc_Cas1_C"/>
</dbReference>
<dbReference type="GO" id="GO:0051607">
    <property type="term" value="P:defense response to virus"/>
    <property type="evidence" value="ECO:0007669"/>
    <property type="project" value="UniProtKB-UniRule"/>
</dbReference>
<keyword evidence="12" id="KW-1185">Reference proteome</keyword>
<comment type="cofactor">
    <cofactor evidence="10">
        <name>Mg(2+)</name>
        <dbReference type="ChEBI" id="CHEBI:18420"/>
    </cofactor>
    <cofactor evidence="10">
        <name>Mn(2+)</name>
        <dbReference type="ChEBI" id="CHEBI:29035"/>
    </cofactor>
</comment>
<dbReference type="EMBL" id="PDEM01000018">
    <property type="protein sequence ID" value="PHZ85086.1"/>
    <property type="molecule type" value="Genomic_DNA"/>
</dbReference>
<comment type="subunit">
    <text evidence="9 10">Homodimer, forms a heterotetramer with a Cas2 homodimer.</text>
</comment>
<keyword evidence="2 10" id="KW-0479">Metal-binding</keyword>
<proteinExistence type="inferred from homology"/>
<gene>
    <name evidence="10" type="primary">cas1</name>
    <name evidence="11" type="ORF">CRD36_08570</name>
</gene>
<feature type="binding site" evidence="10">
    <location>
        <position position="219"/>
    </location>
    <ligand>
        <name>Mn(2+)</name>
        <dbReference type="ChEBI" id="CHEBI:29035"/>
    </ligand>
</feature>
<reference evidence="11 12" key="1">
    <citation type="submission" date="2017-10" db="EMBL/GenBank/DDBJ databases">
        <title>Frigbacter circumglobatus gen. nov. sp. nov., isolated from sediment cultured in situ.</title>
        <authorList>
            <person name="Zhao Z."/>
        </authorList>
    </citation>
    <scope>NUCLEOTIDE SEQUENCE [LARGE SCALE GENOMIC DNA]</scope>
    <source>
        <strain evidence="11 12">ZYL</strain>
    </source>
</reference>
<evidence type="ECO:0000256" key="2">
    <source>
        <dbReference type="ARBA" id="ARBA00022723"/>
    </source>
</evidence>
<dbReference type="AlphaFoldDB" id="A0A2G4YUE3"/>
<accession>A0A2G4YUE3</accession>
<evidence type="ECO:0000256" key="7">
    <source>
        <dbReference type="ARBA" id="ARBA00023125"/>
    </source>
</evidence>
<dbReference type="Pfam" id="PF01867">
    <property type="entry name" value="Cas_Cas1"/>
    <property type="match status" value="1"/>
</dbReference>
<keyword evidence="4 10" id="KW-0378">Hydrolase</keyword>
<comment type="caution">
    <text evidence="11">The sequence shown here is derived from an EMBL/GenBank/DDBJ whole genome shotgun (WGS) entry which is preliminary data.</text>
</comment>
<dbReference type="NCBIfam" id="TIGR03639">
    <property type="entry name" value="cas1_NMENI"/>
    <property type="match status" value="1"/>
</dbReference>
<organism evidence="11 12">
    <name type="scientific">Paremcibacter congregatus</name>
    <dbReference type="NCBI Taxonomy" id="2043170"/>
    <lineage>
        <taxon>Bacteria</taxon>
        <taxon>Pseudomonadati</taxon>
        <taxon>Pseudomonadota</taxon>
        <taxon>Alphaproteobacteria</taxon>
        <taxon>Emcibacterales</taxon>
        <taxon>Emcibacteraceae</taxon>
        <taxon>Paremcibacter</taxon>
    </lineage>
</organism>
<keyword evidence="3 10" id="KW-0255">Endonuclease</keyword>
<sequence>MQSIILVTNIKFVRRQGLAWRTILIQNPAKLRLVKGQLQLENEGGKHSLPLEDIIALVLESPQISLNASLLSYAQDQGVAIITCDKSHMPNGVMLPFHAHSRQSRVAYIQQSCTKALKKRLWQRVIQAKIINQAVCLQGAGGEVKRLITLANQVKSGDPDNLEAQAARYYWTRLMGKSFKRGNNDLVNAALNYGYAIIRAYVARSQVAYGLMPTFGLHHANELNSFNLTDDLMEVLRPFVDHYVFEMQAEGLFREGESLPIECRQHLAGAGAWLCDLEGETHSLANTCDKMAAGLVCAMENNSPALLPLTEFKIGKLG</sequence>
<dbReference type="InterPro" id="IPR050646">
    <property type="entry name" value="Cas1"/>
</dbReference>
<feature type="binding site" evidence="10">
    <location>
        <position position="163"/>
    </location>
    <ligand>
        <name>Mn(2+)</name>
        <dbReference type="ChEBI" id="CHEBI:29035"/>
    </ligand>
</feature>
<evidence type="ECO:0000256" key="6">
    <source>
        <dbReference type="ARBA" id="ARBA00023118"/>
    </source>
</evidence>
<evidence type="ECO:0000256" key="10">
    <source>
        <dbReference type="HAMAP-Rule" id="MF_01470"/>
    </source>
</evidence>
<evidence type="ECO:0000256" key="3">
    <source>
        <dbReference type="ARBA" id="ARBA00022759"/>
    </source>
</evidence>